<keyword evidence="1" id="KW-0812">Transmembrane</keyword>
<name>A0A916NEL1_9BURK</name>
<evidence type="ECO:0000256" key="1">
    <source>
        <dbReference type="SAM" id="Phobius"/>
    </source>
</evidence>
<accession>A0A916NEL1</accession>
<dbReference type="PANTHER" id="PTHR43318:SF1">
    <property type="entry name" value="POLYSACCHARIDE BIOSYNTHESIS PROTEIN EPSC-RELATED"/>
    <property type="match status" value="1"/>
</dbReference>
<dbReference type="InterPro" id="IPR003869">
    <property type="entry name" value="Polysac_CapD-like"/>
</dbReference>
<dbReference type="AlphaFoldDB" id="A0A916NEL1"/>
<dbReference type="InterPro" id="IPR051203">
    <property type="entry name" value="Polysaccharide_Synthase-Rel"/>
</dbReference>
<dbReference type="Proteomes" id="UP000693996">
    <property type="component" value="Chromosome"/>
</dbReference>
<dbReference type="Pfam" id="PF02719">
    <property type="entry name" value="Polysacc_synt_2"/>
    <property type="match status" value="1"/>
</dbReference>
<gene>
    <name evidence="4" type="primary">capD</name>
    <name evidence="4" type="ORF">MYVALT_G_02080</name>
</gene>
<dbReference type="KEGG" id="vtr:MYVALT_G_02080"/>
<dbReference type="InterPro" id="IPR041561">
    <property type="entry name" value="PglD_N"/>
</dbReference>
<keyword evidence="5" id="KW-1185">Reference proteome</keyword>
<dbReference type="PANTHER" id="PTHR43318">
    <property type="entry name" value="UDP-N-ACETYLGLUCOSAMINE 4,6-DEHYDRATASE"/>
    <property type="match status" value="1"/>
</dbReference>
<sequence>MMLNLKARCLSFAVFSFDLCTVALAWTCAYIIRFNGSVPPDVMTGGLRALVWVLPFYGSTFRLLGLYRGMWIFASLLDLLRIAKAILAGSLLVIIGSIIIQPLPIIPCLVLAISPMPLFLGMGGARAIYRSAKELYLYGGLVGQGKPIFVLGAGNAGAGIVRELRHSGEWRLIGLLDDDPIKNGRELYGYTVLGSISELQRLAGNLKVEHVIIAIPSASAADHRRIATICVRAGVRTLVLPRLTTLTHGQTSLSRVRQIDLEDLLRREPVLIDTLHVESLLKGCVVMISGAGGSIGSELCRQILRFSPMQLVAVDISEYAIYRLNEELCDQYPGVSFISILGDAKDSIFIEQVMSFYAPQIVFHAAAYKHVPLMEGLNVWQAIRNNVLGTYRVARAAIQHGVHRFVLISTDKAVNPISVMGASKRMAEMVCQAMQQETKLTKLETVRFGNVLGSTGSVIPKFQEQITSGGPITVTHPKVTRFFMTIPEASQLVLQASCIGQGGEIFLLDMGQPVRIVDLARDLIRLYGFSEDQIKIVFTGLRPGEKLYEELLADEETTARTPHPKLRIAKAREVPENFLDTLLPWLTQYRVPSDDEVRWDLRRWIPEYCPMPSPAVKKSVLY</sequence>
<dbReference type="EMBL" id="OU343031">
    <property type="protein sequence ID" value="CAG7597742.1"/>
    <property type="molecule type" value="Genomic_DNA"/>
</dbReference>
<dbReference type="CDD" id="cd05237">
    <property type="entry name" value="UDP_invert_4-6DH_SDR_e"/>
    <property type="match status" value="1"/>
</dbReference>
<keyword evidence="1" id="KW-0472">Membrane</keyword>
<feature type="transmembrane region" description="Helical" evidence="1">
    <location>
        <begin position="79"/>
        <end position="103"/>
    </location>
</feature>
<keyword evidence="1" id="KW-1133">Transmembrane helix</keyword>
<evidence type="ECO:0000313" key="4">
    <source>
        <dbReference type="EMBL" id="CAG7597742.1"/>
    </source>
</evidence>
<organism evidence="4 5">
    <name type="scientific">Candidatus Vallotiella hemipterorum</name>
    <dbReference type="NCBI Taxonomy" id="1177213"/>
    <lineage>
        <taxon>Bacteria</taxon>
        <taxon>Pseudomonadati</taxon>
        <taxon>Pseudomonadota</taxon>
        <taxon>Betaproteobacteria</taxon>
        <taxon>Burkholderiales</taxon>
        <taxon>Burkholderiaceae</taxon>
        <taxon>Candidatus Vallotiella</taxon>
    </lineage>
</organism>
<feature type="domain" description="PglD N-terminal" evidence="3">
    <location>
        <begin position="148"/>
        <end position="215"/>
    </location>
</feature>
<evidence type="ECO:0000259" key="2">
    <source>
        <dbReference type="Pfam" id="PF02719"/>
    </source>
</evidence>
<evidence type="ECO:0000313" key="5">
    <source>
        <dbReference type="Proteomes" id="UP000693996"/>
    </source>
</evidence>
<protein>
    <submittedName>
        <fullName evidence="4">Capsular polysaccharide biosynthesis protein CapD</fullName>
    </submittedName>
</protein>
<evidence type="ECO:0000259" key="3">
    <source>
        <dbReference type="Pfam" id="PF17836"/>
    </source>
</evidence>
<feature type="transmembrane region" description="Helical" evidence="1">
    <location>
        <begin position="49"/>
        <end position="67"/>
    </location>
</feature>
<proteinExistence type="predicted"/>
<feature type="domain" description="Polysaccharide biosynthesis protein CapD-like" evidence="2">
    <location>
        <begin position="286"/>
        <end position="569"/>
    </location>
</feature>
<reference evidence="4" key="1">
    <citation type="submission" date="2021-06" db="EMBL/GenBank/DDBJ databases">
        <authorList>
            <person name="Szabo G."/>
        </authorList>
    </citation>
    <scope>NUCLEOTIDE SEQUENCE</scope>
    <source>
        <strain evidence="4">MYVALT</strain>
    </source>
</reference>
<dbReference type="Pfam" id="PF17836">
    <property type="entry name" value="PglD_N"/>
    <property type="match status" value="1"/>
</dbReference>